<dbReference type="PANTHER" id="PTHR24413">
    <property type="entry name" value="SPECKLE-TYPE POZ PROTEIN"/>
    <property type="match status" value="1"/>
</dbReference>
<evidence type="ECO:0000313" key="3">
    <source>
        <dbReference type="Proteomes" id="UP000886998"/>
    </source>
</evidence>
<dbReference type="OrthoDB" id="624345at2759"/>
<dbReference type="SMART" id="SM00225">
    <property type="entry name" value="BTB"/>
    <property type="match status" value="1"/>
</dbReference>
<dbReference type="AlphaFoldDB" id="A0A8X6YMK3"/>
<comment type="caution">
    <text evidence="2">The sequence shown here is derived from an EMBL/GenBank/DDBJ whole genome shotgun (WGS) entry which is preliminary data.</text>
</comment>
<keyword evidence="3" id="KW-1185">Reference proteome</keyword>
<dbReference type="SUPFAM" id="SSF49599">
    <property type="entry name" value="TRAF domain-like"/>
    <property type="match status" value="1"/>
</dbReference>
<dbReference type="CDD" id="cd18186">
    <property type="entry name" value="BTB_POZ_ZBTB_KLHL-like"/>
    <property type="match status" value="1"/>
</dbReference>
<dbReference type="CDD" id="cd14733">
    <property type="entry name" value="BACK"/>
    <property type="match status" value="1"/>
</dbReference>
<dbReference type="Pfam" id="PF00651">
    <property type="entry name" value="BTB"/>
    <property type="match status" value="1"/>
</dbReference>
<dbReference type="EMBL" id="BMAV01021188">
    <property type="protein sequence ID" value="GFY75143.1"/>
    <property type="molecule type" value="Genomic_DNA"/>
</dbReference>
<reference evidence="2" key="1">
    <citation type="submission" date="2020-08" db="EMBL/GenBank/DDBJ databases">
        <title>Multicomponent nature underlies the extraordinary mechanical properties of spider dragline silk.</title>
        <authorList>
            <person name="Kono N."/>
            <person name="Nakamura H."/>
            <person name="Mori M."/>
            <person name="Yoshida Y."/>
            <person name="Ohtoshi R."/>
            <person name="Malay A.D."/>
            <person name="Moran D.A.P."/>
            <person name="Tomita M."/>
            <person name="Numata K."/>
            <person name="Arakawa K."/>
        </authorList>
    </citation>
    <scope>NUCLEOTIDE SEQUENCE</scope>
</reference>
<dbReference type="Gene3D" id="3.30.710.10">
    <property type="entry name" value="Potassium Channel Kv1.1, Chain A"/>
    <property type="match status" value="1"/>
</dbReference>
<accession>A0A8X6YMK3</accession>
<proteinExistence type="predicted"/>
<dbReference type="InterPro" id="IPR011333">
    <property type="entry name" value="SKP1/BTB/POZ_sf"/>
</dbReference>
<dbReference type="Gene3D" id="2.60.210.10">
    <property type="entry name" value="Apoptosis, Tumor Necrosis Factor Receptor Associated Protein 2, Chain A"/>
    <property type="match status" value="1"/>
</dbReference>
<organism evidence="2 3">
    <name type="scientific">Trichonephila inaurata madagascariensis</name>
    <dbReference type="NCBI Taxonomy" id="2747483"/>
    <lineage>
        <taxon>Eukaryota</taxon>
        <taxon>Metazoa</taxon>
        <taxon>Ecdysozoa</taxon>
        <taxon>Arthropoda</taxon>
        <taxon>Chelicerata</taxon>
        <taxon>Arachnida</taxon>
        <taxon>Araneae</taxon>
        <taxon>Araneomorphae</taxon>
        <taxon>Entelegynae</taxon>
        <taxon>Araneoidea</taxon>
        <taxon>Nephilidae</taxon>
        <taxon>Trichonephila</taxon>
        <taxon>Trichonephila inaurata</taxon>
    </lineage>
</organism>
<dbReference type="InterPro" id="IPR000210">
    <property type="entry name" value="BTB/POZ_dom"/>
</dbReference>
<dbReference type="PROSITE" id="PS50097">
    <property type="entry name" value="BTB"/>
    <property type="match status" value="1"/>
</dbReference>
<protein>
    <submittedName>
        <fullName evidence="2">TD and POZ domain-containing protein 4</fullName>
    </submittedName>
</protein>
<evidence type="ECO:0000259" key="1">
    <source>
        <dbReference type="PROSITE" id="PS50097"/>
    </source>
</evidence>
<sequence length="569" mass="65620">MSFDAADIPVILQRSRFTKRPPVVQSGYGLSRAPLTYIWAVENVTDYFLSQRLVTSPPVMVDSLHKTVWSLQLLYGGQNQETIFCFLKREQDGDESGVENIEIDFEISILSADGSPLSKSRNRWPANMHKTNSRVLELVRKDVVFKRRAEFLPKNVLTLRCQVWNRSSETPRSELYFARSKVRVERRCFVWAVKGFGSLPLGQKTTLLVQPTRKGGPAPRLNIFQEDVDNEIVVTIEVEAGAGKERYGFQCEISVLDFEGKAFFTQGVRDFMYGRHEDCLRFSPFITRNELVTNKCLVLPNDVLSLNCAFEIVLARVSSRIEDYRQFSCFEIEAVVPAVEDSHDDEEEDSVSCCPLKKALASLYEEGTLSDINIRSGTESFPVHKNILSVRSPVFHAMFGTEMREKTSKDLDLPDVDANTLRRLLLFIYTDTVKDLGWESTSDLYRVADHYEVMDLREKCSTLLKSKLNESNVCSVLSLADMHHDQNLKRTVQNFIIFDLSIEFISSEEWKKFKVVIFSWLWKRWNTCFSKGKWSFEMLLCLWRSIVKRKKENLKPEHSICYIKKMPMG</sequence>
<feature type="domain" description="BTB" evidence="1">
    <location>
        <begin position="370"/>
        <end position="433"/>
    </location>
</feature>
<name>A0A8X6YMK3_9ARAC</name>
<evidence type="ECO:0000313" key="2">
    <source>
        <dbReference type="EMBL" id="GFY75143.1"/>
    </source>
</evidence>
<dbReference type="InterPro" id="IPR008974">
    <property type="entry name" value="TRAF-like"/>
</dbReference>
<gene>
    <name evidence="2" type="primary">Tdpoz4_36</name>
    <name evidence="2" type="ORF">TNIN_99731</name>
</gene>
<dbReference type="Proteomes" id="UP000886998">
    <property type="component" value="Unassembled WGS sequence"/>
</dbReference>
<dbReference type="SUPFAM" id="SSF54695">
    <property type="entry name" value="POZ domain"/>
    <property type="match status" value="1"/>
</dbReference>